<gene>
    <name evidence="6" type="primary">proA_1</name>
    <name evidence="6" type="ORF">Pan54_12540</name>
</gene>
<keyword evidence="5" id="KW-0460">Magnesium</keyword>
<dbReference type="EMBL" id="SJPG01000001">
    <property type="protein sequence ID" value="TWT60540.1"/>
    <property type="molecule type" value="Genomic_DNA"/>
</dbReference>
<accession>A0A5C5XC12</accession>
<sequence>MNSQNRNLLYSAVVSDALDMMGYFNQCAKPGLSSLTVSRKLIGRCRTTLWGDMFHKDPTPYAKELQAVDSLTAGDVVIAAAHGSMRSGIWGELLTTAASNRGCLGAVIDGAVRDVSKMREYDFPVYALGACPLDSQNRQRVCDVDIPVELCGVIVNSGDLIVADEDGIVIVPQTIEEEVLKLALSKISDENQVRDAIRNGMLATEAYAKFGVL</sequence>
<dbReference type="Pfam" id="PF03737">
    <property type="entry name" value="RraA-like"/>
    <property type="match status" value="1"/>
</dbReference>
<dbReference type="GO" id="GO:0016829">
    <property type="term" value="F:lyase activity"/>
    <property type="evidence" value="ECO:0007669"/>
    <property type="project" value="UniProtKB-KW"/>
</dbReference>
<comment type="caution">
    <text evidence="6">The sequence shown here is derived from an EMBL/GenBank/DDBJ whole genome shotgun (WGS) entry which is preliminary data.</text>
</comment>
<organism evidence="6 7">
    <name type="scientific">Rubinisphaera italica</name>
    <dbReference type="NCBI Taxonomy" id="2527969"/>
    <lineage>
        <taxon>Bacteria</taxon>
        <taxon>Pseudomonadati</taxon>
        <taxon>Planctomycetota</taxon>
        <taxon>Planctomycetia</taxon>
        <taxon>Planctomycetales</taxon>
        <taxon>Planctomycetaceae</taxon>
        <taxon>Rubinisphaera</taxon>
    </lineage>
</organism>
<dbReference type="SUPFAM" id="SSF89562">
    <property type="entry name" value="RraA-like"/>
    <property type="match status" value="1"/>
</dbReference>
<evidence type="ECO:0000256" key="1">
    <source>
        <dbReference type="ARBA" id="ARBA00001968"/>
    </source>
</evidence>
<feature type="binding site" evidence="5">
    <location>
        <begin position="91"/>
        <end position="94"/>
    </location>
    <ligand>
        <name>substrate</name>
    </ligand>
</feature>
<proteinExistence type="predicted"/>
<comment type="cofactor">
    <cofactor evidence="5">
        <name>Mg(2+)</name>
        <dbReference type="ChEBI" id="CHEBI:18420"/>
    </cofactor>
</comment>
<keyword evidence="7" id="KW-1185">Reference proteome</keyword>
<evidence type="ECO:0000313" key="7">
    <source>
        <dbReference type="Proteomes" id="UP000316095"/>
    </source>
</evidence>
<evidence type="ECO:0000256" key="3">
    <source>
        <dbReference type="ARBA" id="ARBA00029596"/>
    </source>
</evidence>
<dbReference type="PANTHER" id="PTHR33254:SF4">
    <property type="entry name" value="4-HYDROXY-4-METHYL-2-OXOGLUTARATE ALDOLASE 3-RELATED"/>
    <property type="match status" value="1"/>
</dbReference>
<comment type="cofactor">
    <cofactor evidence="1">
        <name>a divalent metal cation</name>
        <dbReference type="ChEBI" id="CHEBI:60240"/>
    </cofactor>
</comment>
<dbReference type="InterPro" id="IPR005493">
    <property type="entry name" value="RraA/RraA-like"/>
</dbReference>
<dbReference type="Gene3D" id="3.50.30.40">
    <property type="entry name" value="Ribonuclease E inhibitor RraA/RraA-like"/>
    <property type="match status" value="1"/>
</dbReference>
<feature type="binding site" evidence="5">
    <location>
        <position position="113"/>
    </location>
    <ligand>
        <name>substrate</name>
    </ligand>
</feature>
<evidence type="ECO:0000256" key="4">
    <source>
        <dbReference type="ARBA" id="ARBA00030169"/>
    </source>
</evidence>
<dbReference type="InterPro" id="IPR036704">
    <property type="entry name" value="RraA/RraA-like_sf"/>
</dbReference>
<name>A0A5C5XC12_9PLAN</name>
<protein>
    <recommendedName>
        <fullName evidence="2">Putative 4-hydroxy-4-methyl-2-oxoglutarate aldolase</fullName>
    </recommendedName>
    <alternativeName>
        <fullName evidence="3">Regulator of ribonuclease activity homolog</fullName>
    </alternativeName>
    <alternativeName>
        <fullName evidence="4">RraA-like protein</fullName>
    </alternativeName>
</protein>
<dbReference type="GO" id="GO:0046872">
    <property type="term" value="F:metal ion binding"/>
    <property type="evidence" value="ECO:0007669"/>
    <property type="project" value="UniProtKB-KW"/>
</dbReference>
<dbReference type="Proteomes" id="UP000316095">
    <property type="component" value="Unassembled WGS sequence"/>
</dbReference>
<dbReference type="RefSeq" id="WP_146502649.1">
    <property type="nucleotide sequence ID" value="NZ_SJPG01000001.1"/>
</dbReference>
<dbReference type="OrthoDB" id="9784786at2"/>
<keyword evidence="5" id="KW-0479">Metal-binding</keyword>
<feature type="binding site" evidence="5">
    <location>
        <position position="114"/>
    </location>
    <ligand>
        <name>Mg(2+)</name>
        <dbReference type="ChEBI" id="CHEBI:18420"/>
    </ligand>
</feature>
<evidence type="ECO:0000256" key="2">
    <source>
        <dbReference type="ARBA" id="ARBA00016549"/>
    </source>
</evidence>
<dbReference type="PANTHER" id="PTHR33254">
    <property type="entry name" value="4-HYDROXY-4-METHYL-2-OXOGLUTARATE ALDOLASE 3-RELATED"/>
    <property type="match status" value="1"/>
</dbReference>
<dbReference type="CDD" id="cd16841">
    <property type="entry name" value="RraA_family"/>
    <property type="match status" value="1"/>
</dbReference>
<dbReference type="AlphaFoldDB" id="A0A5C5XC12"/>
<reference evidence="6 7" key="1">
    <citation type="submission" date="2019-02" db="EMBL/GenBank/DDBJ databases">
        <title>Deep-cultivation of Planctomycetes and their phenomic and genomic characterization uncovers novel biology.</title>
        <authorList>
            <person name="Wiegand S."/>
            <person name="Jogler M."/>
            <person name="Boedeker C."/>
            <person name="Pinto D."/>
            <person name="Vollmers J."/>
            <person name="Rivas-Marin E."/>
            <person name="Kohn T."/>
            <person name="Peeters S.H."/>
            <person name="Heuer A."/>
            <person name="Rast P."/>
            <person name="Oberbeckmann S."/>
            <person name="Bunk B."/>
            <person name="Jeske O."/>
            <person name="Meyerdierks A."/>
            <person name="Storesund J.E."/>
            <person name="Kallscheuer N."/>
            <person name="Luecker S."/>
            <person name="Lage O.M."/>
            <person name="Pohl T."/>
            <person name="Merkel B.J."/>
            <person name="Hornburger P."/>
            <person name="Mueller R.-W."/>
            <person name="Bruemmer F."/>
            <person name="Labrenz M."/>
            <person name="Spormann A.M."/>
            <person name="Op Den Camp H."/>
            <person name="Overmann J."/>
            <person name="Amann R."/>
            <person name="Jetten M.S.M."/>
            <person name="Mascher T."/>
            <person name="Medema M.H."/>
            <person name="Devos D.P."/>
            <person name="Kaster A.-K."/>
            <person name="Ovreas L."/>
            <person name="Rohde M."/>
            <person name="Galperin M.Y."/>
            <person name="Jogler C."/>
        </authorList>
    </citation>
    <scope>NUCLEOTIDE SEQUENCE [LARGE SCALE GENOMIC DNA]</scope>
    <source>
        <strain evidence="6 7">Pan54</strain>
    </source>
</reference>
<evidence type="ECO:0000256" key="5">
    <source>
        <dbReference type="PIRSR" id="PIRSR605493-1"/>
    </source>
</evidence>
<evidence type="ECO:0000313" key="6">
    <source>
        <dbReference type="EMBL" id="TWT60540.1"/>
    </source>
</evidence>
<keyword evidence="6" id="KW-0456">Lyase</keyword>